<protein>
    <recommendedName>
        <fullName evidence="4">Gamma-glutamylcyclotransferase AIG2-like domain-containing protein</fullName>
    </recommendedName>
</protein>
<dbReference type="Gene3D" id="3.10.490.10">
    <property type="entry name" value="Gamma-glutamyl cyclotransferase-like"/>
    <property type="match status" value="1"/>
</dbReference>
<dbReference type="EMBL" id="JAVHNQ010000002">
    <property type="protein sequence ID" value="KAK6354886.1"/>
    <property type="molecule type" value="Genomic_DNA"/>
</dbReference>
<gene>
    <name evidence="2" type="ORF">TWF696_004017</name>
</gene>
<organism evidence="2 3">
    <name type="scientific">Orbilia brochopaga</name>
    <dbReference type="NCBI Taxonomy" id="3140254"/>
    <lineage>
        <taxon>Eukaryota</taxon>
        <taxon>Fungi</taxon>
        <taxon>Dikarya</taxon>
        <taxon>Ascomycota</taxon>
        <taxon>Pezizomycotina</taxon>
        <taxon>Orbiliomycetes</taxon>
        <taxon>Orbiliales</taxon>
        <taxon>Orbiliaceae</taxon>
        <taxon>Orbilia</taxon>
    </lineage>
</organism>
<evidence type="ECO:0008006" key="4">
    <source>
        <dbReference type="Google" id="ProtNLM"/>
    </source>
</evidence>
<sequence length="223" mass="25524">MATPKPDADDPDKSPDPKSPPPDLSEREAPEISSEALWKFYDEFYDSLPSFYNPIQKLVSLEQECIARGLPPPFPRSEPKDFQPTLFFFYGSLMIPEWLQKVLELPEPPVLEKAHTRVLKTKLWGQNPALIARTTEDWDEYDEDPDPVLSGCSYTVSSEEHLKRLIEHQGKNYKIGRVLLVYPGENRMPIEANTFVWKGDPEDPRLTDGKFDVDAFKAEKGLT</sequence>
<proteinExistence type="predicted"/>
<dbReference type="AlphaFoldDB" id="A0AAV9VBE1"/>
<name>A0AAV9VBE1_9PEZI</name>
<accession>A0AAV9VBE1</accession>
<dbReference type="Proteomes" id="UP001375240">
    <property type="component" value="Unassembled WGS sequence"/>
</dbReference>
<keyword evidence="3" id="KW-1185">Reference proteome</keyword>
<comment type="caution">
    <text evidence="2">The sequence shown here is derived from an EMBL/GenBank/DDBJ whole genome shotgun (WGS) entry which is preliminary data.</text>
</comment>
<evidence type="ECO:0000313" key="3">
    <source>
        <dbReference type="Proteomes" id="UP001375240"/>
    </source>
</evidence>
<feature type="compositionally biased region" description="Basic and acidic residues" evidence="1">
    <location>
        <begin position="1"/>
        <end position="16"/>
    </location>
</feature>
<evidence type="ECO:0000313" key="2">
    <source>
        <dbReference type="EMBL" id="KAK6354886.1"/>
    </source>
</evidence>
<feature type="region of interest" description="Disordered" evidence="1">
    <location>
        <begin position="1"/>
        <end position="31"/>
    </location>
</feature>
<evidence type="ECO:0000256" key="1">
    <source>
        <dbReference type="SAM" id="MobiDB-lite"/>
    </source>
</evidence>
<reference evidence="2 3" key="1">
    <citation type="submission" date="2019-10" db="EMBL/GenBank/DDBJ databases">
        <authorList>
            <person name="Palmer J.M."/>
        </authorList>
    </citation>
    <scope>NUCLEOTIDE SEQUENCE [LARGE SCALE GENOMIC DNA]</scope>
    <source>
        <strain evidence="2 3">TWF696</strain>
    </source>
</reference>